<protein>
    <submittedName>
        <fullName evidence="1">Uncharacterized protein</fullName>
    </submittedName>
</protein>
<reference evidence="1 2" key="1">
    <citation type="submission" date="2022-05" db="EMBL/GenBank/DDBJ databases">
        <authorList>
            <consortium name="Genoscope - CEA"/>
            <person name="William W."/>
        </authorList>
    </citation>
    <scope>NUCLEOTIDE SEQUENCE [LARGE SCALE GENOMIC DNA]</scope>
</reference>
<dbReference type="InterPro" id="IPR015816">
    <property type="entry name" value="Vitellinogen_b-sht_N"/>
</dbReference>
<dbReference type="Proteomes" id="UP001159405">
    <property type="component" value="Unassembled WGS sequence"/>
</dbReference>
<name>A0ABN8PK00_9CNID</name>
<accession>A0ABN8PK00</accession>
<evidence type="ECO:0000313" key="1">
    <source>
        <dbReference type="EMBL" id="CAH3145087.1"/>
    </source>
</evidence>
<dbReference type="Gene3D" id="2.30.230.10">
    <property type="entry name" value="Lipovitellin, beta-sheet shell regions, chain A"/>
    <property type="match status" value="1"/>
</dbReference>
<keyword evidence="2" id="KW-1185">Reference proteome</keyword>
<comment type="caution">
    <text evidence="1">The sequence shown here is derived from an EMBL/GenBank/DDBJ whole genome shotgun (WGS) entry which is preliminary data.</text>
</comment>
<evidence type="ECO:0000313" key="2">
    <source>
        <dbReference type="Proteomes" id="UP001159405"/>
    </source>
</evidence>
<gene>
    <name evidence="1" type="ORF">PLOB_00044348</name>
</gene>
<sequence>MFPIFVPKCLVKASADFVFCEYRKQKPGAMDRHRLVLLLLYVSALELIRNAAVVAQIREKRLAFFQNSKCTYSYELAVHTARGSKSTESDGYQLHALVDVIHVSREINKERFLHLCKLSVRQPRLRRMIHGHVTRYPVIEQFEEQLSKPFYFRQWDHGPVLDVLFPKATESAQVAALKKGNIMISPCT</sequence>
<dbReference type="EMBL" id="CALNXK010000075">
    <property type="protein sequence ID" value="CAH3145087.1"/>
    <property type="molecule type" value="Genomic_DNA"/>
</dbReference>
<proteinExistence type="predicted"/>
<organism evidence="1 2">
    <name type="scientific">Porites lobata</name>
    <dbReference type="NCBI Taxonomy" id="104759"/>
    <lineage>
        <taxon>Eukaryota</taxon>
        <taxon>Metazoa</taxon>
        <taxon>Cnidaria</taxon>
        <taxon>Anthozoa</taxon>
        <taxon>Hexacorallia</taxon>
        <taxon>Scleractinia</taxon>
        <taxon>Fungiina</taxon>
        <taxon>Poritidae</taxon>
        <taxon>Porites</taxon>
    </lineage>
</organism>